<comment type="caution">
    <text evidence="1">The sequence shown here is derived from an EMBL/GenBank/DDBJ whole genome shotgun (WGS) entry which is preliminary data.</text>
</comment>
<dbReference type="AlphaFoldDB" id="A0A4C1XHR7"/>
<protein>
    <submittedName>
        <fullName evidence="1">Uncharacterized protein</fullName>
    </submittedName>
</protein>
<dbReference type="Proteomes" id="UP000299102">
    <property type="component" value="Unassembled WGS sequence"/>
</dbReference>
<name>A0A4C1XHR7_EUMVA</name>
<evidence type="ECO:0000313" key="2">
    <source>
        <dbReference type="Proteomes" id="UP000299102"/>
    </source>
</evidence>
<dbReference type="EMBL" id="BGZK01000848">
    <property type="protein sequence ID" value="GBP62713.1"/>
    <property type="molecule type" value="Genomic_DNA"/>
</dbReference>
<keyword evidence="2" id="KW-1185">Reference proteome</keyword>
<reference evidence="1 2" key="1">
    <citation type="journal article" date="2019" name="Commun. Biol.">
        <title>The bagworm genome reveals a unique fibroin gene that provides high tensile strength.</title>
        <authorList>
            <person name="Kono N."/>
            <person name="Nakamura H."/>
            <person name="Ohtoshi R."/>
            <person name="Tomita M."/>
            <person name="Numata K."/>
            <person name="Arakawa K."/>
        </authorList>
    </citation>
    <scope>NUCLEOTIDE SEQUENCE [LARGE SCALE GENOMIC DNA]</scope>
</reference>
<sequence>MSGRLLVGDTTLTAQVAMVPFQGDSLMIVLFRCRRRATRERARVIAHAQPTGGGGTRLDEHYSTIDYSSGCARSRPPPVRRQ</sequence>
<evidence type="ECO:0000313" key="1">
    <source>
        <dbReference type="EMBL" id="GBP62713.1"/>
    </source>
</evidence>
<organism evidence="1 2">
    <name type="scientific">Eumeta variegata</name>
    <name type="common">Bagworm moth</name>
    <name type="synonym">Eumeta japonica</name>
    <dbReference type="NCBI Taxonomy" id="151549"/>
    <lineage>
        <taxon>Eukaryota</taxon>
        <taxon>Metazoa</taxon>
        <taxon>Ecdysozoa</taxon>
        <taxon>Arthropoda</taxon>
        <taxon>Hexapoda</taxon>
        <taxon>Insecta</taxon>
        <taxon>Pterygota</taxon>
        <taxon>Neoptera</taxon>
        <taxon>Endopterygota</taxon>
        <taxon>Lepidoptera</taxon>
        <taxon>Glossata</taxon>
        <taxon>Ditrysia</taxon>
        <taxon>Tineoidea</taxon>
        <taxon>Psychidae</taxon>
        <taxon>Oiketicinae</taxon>
        <taxon>Eumeta</taxon>
    </lineage>
</organism>
<gene>
    <name evidence="1" type="ORF">EVAR_56231_1</name>
</gene>
<accession>A0A4C1XHR7</accession>
<proteinExistence type="predicted"/>